<dbReference type="EC" id="3.6.3.25" evidence="6"/>
<dbReference type="GO" id="GO:0005524">
    <property type="term" value="F:ATP binding"/>
    <property type="evidence" value="ECO:0007669"/>
    <property type="project" value="UniProtKB-KW"/>
</dbReference>
<evidence type="ECO:0000256" key="2">
    <source>
        <dbReference type="ARBA" id="ARBA00022741"/>
    </source>
</evidence>
<organism evidence="6 7">
    <name type="scientific">Bifidobacterium bohemicum DSM 22767</name>
    <dbReference type="NCBI Taxonomy" id="1437606"/>
    <lineage>
        <taxon>Bacteria</taxon>
        <taxon>Bacillati</taxon>
        <taxon>Actinomycetota</taxon>
        <taxon>Actinomycetes</taxon>
        <taxon>Bifidobacteriales</taxon>
        <taxon>Bifidobacteriaceae</taxon>
        <taxon>Bifidobacterium</taxon>
    </lineage>
</organism>
<sequence>MRVKQMQTPTPNENDHTVHRADEPNRSPALSLSDVSKRYPSGFTLGPVTFDLPLGYIMGLIGPNGAGKSTLIKLIVNMTSLDAGSIAVFGLDSRKDEVAVKQELGIVFDSCFFSNYWTVGMAEESMTAAYPAWNHELFERHLERFGVDGKKKVRDLSRGMQMKLMLAAALSHDAKLLILDEPTSGLDVLARDDLMDILRRYVEDGRHSVLFSTHITGDLEHSADLITYISKGRLYFTGSKDEFDDSFRLVKGGPDQLRIVKPTAVGLRGYSTGFDALVATEDVPALLRSDARLLVEPVSMDDIIRLTNGRAAHAASKGKVAR</sequence>
<evidence type="ECO:0000313" key="7">
    <source>
        <dbReference type="Proteomes" id="UP000029096"/>
    </source>
</evidence>
<dbReference type="eggNOG" id="COG1131">
    <property type="taxonomic scope" value="Bacteria"/>
</dbReference>
<evidence type="ECO:0000313" key="6">
    <source>
        <dbReference type="EMBL" id="KFI46653.1"/>
    </source>
</evidence>
<feature type="compositionally biased region" description="Polar residues" evidence="4">
    <location>
        <begin position="1"/>
        <end position="12"/>
    </location>
</feature>
<keyword evidence="1" id="KW-0813">Transport</keyword>
<evidence type="ECO:0000256" key="3">
    <source>
        <dbReference type="ARBA" id="ARBA00022840"/>
    </source>
</evidence>
<dbReference type="Proteomes" id="UP000029096">
    <property type="component" value="Unassembled WGS sequence"/>
</dbReference>
<keyword evidence="6" id="KW-0378">Hydrolase</keyword>
<evidence type="ECO:0000259" key="5">
    <source>
        <dbReference type="PROSITE" id="PS50893"/>
    </source>
</evidence>
<dbReference type="InterPro" id="IPR003439">
    <property type="entry name" value="ABC_transporter-like_ATP-bd"/>
</dbReference>
<dbReference type="CDD" id="cd03230">
    <property type="entry name" value="ABC_DR_subfamily_A"/>
    <property type="match status" value="1"/>
</dbReference>
<dbReference type="GO" id="GO:0016887">
    <property type="term" value="F:ATP hydrolysis activity"/>
    <property type="evidence" value="ECO:0007669"/>
    <property type="project" value="InterPro"/>
</dbReference>
<feature type="domain" description="ABC transporter" evidence="5">
    <location>
        <begin position="30"/>
        <end position="256"/>
    </location>
</feature>
<dbReference type="PANTHER" id="PTHR42939:SF3">
    <property type="entry name" value="ABC TRANSPORTER ATP-BINDING COMPONENT"/>
    <property type="match status" value="1"/>
</dbReference>
<evidence type="ECO:0000256" key="1">
    <source>
        <dbReference type="ARBA" id="ARBA00022448"/>
    </source>
</evidence>
<dbReference type="STRING" id="1437606.BBOH_0125"/>
<comment type="caution">
    <text evidence="6">The sequence shown here is derived from an EMBL/GenBank/DDBJ whole genome shotgun (WGS) entry which is preliminary data.</text>
</comment>
<name>A0A086ZJF3_9BIFI</name>
<keyword evidence="3 6" id="KW-0067">ATP-binding</keyword>
<protein>
    <submittedName>
        <fullName evidence="6">ABC transporter, ATP-binding protein</fullName>
        <ecNumber evidence="6">3.6.3.25</ecNumber>
    </submittedName>
</protein>
<keyword evidence="2" id="KW-0547">Nucleotide-binding</keyword>
<dbReference type="Pfam" id="PF00005">
    <property type="entry name" value="ABC_tran"/>
    <property type="match status" value="1"/>
</dbReference>
<dbReference type="Gene3D" id="3.40.50.300">
    <property type="entry name" value="P-loop containing nucleotide triphosphate hydrolases"/>
    <property type="match status" value="1"/>
</dbReference>
<feature type="region of interest" description="Disordered" evidence="4">
    <location>
        <begin position="1"/>
        <end position="32"/>
    </location>
</feature>
<dbReference type="SUPFAM" id="SSF52540">
    <property type="entry name" value="P-loop containing nucleoside triphosphate hydrolases"/>
    <property type="match status" value="1"/>
</dbReference>
<evidence type="ECO:0000256" key="4">
    <source>
        <dbReference type="SAM" id="MobiDB-lite"/>
    </source>
</evidence>
<gene>
    <name evidence="6" type="ORF">BBOH_0125</name>
</gene>
<keyword evidence="7" id="KW-1185">Reference proteome</keyword>
<feature type="compositionally biased region" description="Basic and acidic residues" evidence="4">
    <location>
        <begin position="13"/>
        <end position="25"/>
    </location>
</feature>
<dbReference type="PANTHER" id="PTHR42939">
    <property type="entry name" value="ABC TRANSPORTER ATP-BINDING PROTEIN ALBC-RELATED"/>
    <property type="match status" value="1"/>
</dbReference>
<dbReference type="AlphaFoldDB" id="A0A086ZJF3"/>
<dbReference type="SMART" id="SM00382">
    <property type="entry name" value="AAA"/>
    <property type="match status" value="1"/>
</dbReference>
<dbReference type="PROSITE" id="PS50893">
    <property type="entry name" value="ABC_TRANSPORTER_2"/>
    <property type="match status" value="1"/>
</dbReference>
<dbReference type="InterPro" id="IPR051782">
    <property type="entry name" value="ABC_Transporter_VariousFunc"/>
</dbReference>
<accession>A0A086ZJF3</accession>
<dbReference type="InterPro" id="IPR003593">
    <property type="entry name" value="AAA+_ATPase"/>
</dbReference>
<reference evidence="6 7" key="1">
    <citation type="submission" date="2014-03" db="EMBL/GenBank/DDBJ databases">
        <title>Genomics of Bifidobacteria.</title>
        <authorList>
            <person name="Ventura M."/>
            <person name="Milani C."/>
            <person name="Lugli G.A."/>
        </authorList>
    </citation>
    <scope>NUCLEOTIDE SEQUENCE [LARGE SCALE GENOMIC DNA]</scope>
    <source>
        <strain evidence="6 7">DSM 22767</strain>
    </source>
</reference>
<proteinExistence type="predicted"/>
<dbReference type="EMBL" id="JGYP01000001">
    <property type="protein sequence ID" value="KFI46653.1"/>
    <property type="molecule type" value="Genomic_DNA"/>
</dbReference>
<dbReference type="InterPro" id="IPR027417">
    <property type="entry name" value="P-loop_NTPase"/>
</dbReference>